<name>B4G1Y8_MAIZE</name>
<feature type="region of interest" description="Disordered" evidence="1">
    <location>
        <begin position="77"/>
        <end position="98"/>
    </location>
</feature>
<dbReference type="EMBL" id="BT043376">
    <property type="protein sequence ID" value="ACF88381.1"/>
    <property type="molecule type" value="mRNA"/>
</dbReference>
<sequence length="153" mass="16966">MYDFTSRPLKPKPFALSSGARFHQPQYLTLLSRRASRLRSAPLPCPALPRHTNQGAKNKRRATAWRGSLSHCLPLRPAASSSRRPRRATIWSSPRRRRPCPTRTGWTNAAWRCTSRGCWPASSPAPSLASSLSVLAQLHLLAQAPFASLLPCC</sequence>
<organism evidence="2">
    <name type="scientific">Zea mays</name>
    <name type="common">Maize</name>
    <dbReference type="NCBI Taxonomy" id="4577"/>
    <lineage>
        <taxon>Eukaryota</taxon>
        <taxon>Viridiplantae</taxon>
        <taxon>Streptophyta</taxon>
        <taxon>Embryophyta</taxon>
        <taxon>Tracheophyta</taxon>
        <taxon>Spermatophyta</taxon>
        <taxon>Magnoliopsida</taxon>
        <taxon>Liliopsida</taxon>
        <taxon>Poales</taxon>
        <taxon>Poaceae</taxon>
        <taxon>PACMAD clade</taxon>
        <taxon>Panicoideae</taxon>
        <taxon>Andropogonodae</taxon>
        <taxon>Andropogoneae</taxon>
        <taxon>Tripsacinae</taxon>
        <taxon>Zea</taxon>
    </lineage>
</organism>
<protein>
    <submittedName>
        <fullName evidence="2">Uncharacterized protein</fullName>
    </submittedName>
</protein>
<dbReference type="AlphaFoldDB" id="B4G1Y8"/>
<evidence type="ECO:0000256" key="1">
    <source>
        <dbReference type="SAM" id="MobiDB-lite"/>
    </source>
</evidence>
<accession>B4G1Y8</accession>
<reference evidence="2" key="1">
    <citation type="journal article" date="2009" name="PLoS Genet.">
        <title>Sequencing, mapping, and analysis of 27,455 maize full-length cDNAs.</title>
        <authorList>
            <person name="Soderlund C."/>
            <person name="Descour A."/>
            <person name="Kudrna D."/>
            <person name="Bomhoff M."/>
            <person name="Boyd L."/>
            <person name="Currie J."/>
            <person name="Angelova A."/>
            <person name="Collura K."/>
            <person name="Wissotski M."/>
            <person name="Ashley E."/>
            <person name="Morrow D."/>
            <person name="Fernandes J."/>
            <person name="Walbot V."/>
            <person name="Yu Y."/>
        </authorList>
    </citation>
    <scope>NUCLEOTIDE SEQUENCE</scope>
    <source>
        <strain evidence="2">B73</strain>
    </source>
</reference>
<proteinExistence type="evidence at transcript level"/>
<evidence type="ECO:0000313" key="2">
    <source>
        <dbReference type="EMBL" id="ACF88381.1"/>
    </source>
</evidence>